<evidence type="ECO:0000256" key="4">
    <source>
        <dbReference type="ARBA" id="ARBA00004496"/>
    </source>
</evidence>
<dbReference type="HAMAP" id="MF_00052_B">
    <property type="entry name" value="RNase_HII_B"/>
    <property type="match status" value="1"/>
</dbReference>
<dbReference type="NCBIfam" id="NF000594">
    <property type="entry name" value="PRK00015.1-1"/>
    <property type="match status" value="1"/>
</dbReference>
<comment type="function">
    <text evidence="3 14 16">Endonuclease that specifically degrades the RNA of RNA-DNA hybrids.</text>
</comment>
<dbReference type="InterPro" id="IPR024567">
    <property type="entry name" value="RNase_HII/HIII_dom"/>
</dbReference>
<evidence type="ECO:0000259" key="17">
    <source>
        <dbReference type="PROSITE" id="PS51975"/>
    </source>
</evidence>
<dbReference type="GO" id="GO:0005737">
    <property type="term" value="C:cytoplasm"/>
    <property type="evidence" value="ECO:0007669"/>
    <property type="project" value="UniProtKB-SubCell"/>
</dbReference>
<sequence>MSQSVSEIRKRIREIQSEDDPHFQEWLRDPRKGVQQAVAQWYRIQEKQAMERLKYEQLLNYERELLNQGITSIAGIDEVGRGPLAGPVIAAAVILPPNIQLVGINDSKKLSKAKRDYFYKEITDKADVGIGIVTAAEIDLLNIYEATKKAMVSAIQQLHHLPQHLLIDAMKLNVSIPQTSIVKGDVKSASIAAASIVAKVTRDRLMCDYALLYPQYGFEKNMGYGTKEHLTGLQSTGPCEIHRNSFSPVKEIRQLLKK</sequence>
<evidence type="ECO:0000256" key="7">
    <source>
        <dbReference type="ARBA" id="ARBA00019179"/>
    </source>
</evidence>
<feature type="binding site" evidence="14 15">
    <location>
        <position position="78"/>
    </location>
    <ligand>
        <name>a divalent metal cation</name>
        <dbReference type="ChEBI" id="CHEBI:60240"/>
    </ligand>
</feature>
<keyword evidence="10 14" id="KW-0479">Metal-binding</keyword>
<dbReference type="CDD" id="cd07182">
    <property type="entry name" value="RNase_HII_bacteria_HII_like"/>
    <property type="match status" value="1"/>
</dbReference>
<accession>A0A6I1FNK9</accession>
<evidence type="ECO:0000256" key="3">
    <source>
        <dbReference type="ARBA" id="ARBA00004065"/>
    </source>
</evidence>
<keyword evidence="11 14" id="KW-0255">Endonuclease</keyword>
<reference evidence="18 19" key="1">
    <citation type="submission" date="2019-10" db="EMBL/GenBank/DDBJ databases">
        <title>Bacillus aerolatum sp. nov., isolated from bioaerosol of sport playgrounds.</title>
        <authorList>
            <person name="Chen P."/>
            <person name="Zhang G."/>
        </authorList>
    </citation>
    <scope>NUCLEOTIDE SEQUENCE [LARGE SCALE GENOMIC DNA]</scope>
    <source>
        <strain evidence="18 19">CX253</strain>
    </source>
</reference>
<dbReference type="PANTHER" id="PTHR10954:SF18">
    <property type="entry name" value="RIBONUCLEASE HII"/>
    <property type="match status" value="1"/>
</dbReference>
<dbReference type="GO" id="GO:0030145">
    <property type="term" value="F:manganese ion binding"/>
    <property type="evidence" value="ECO:0007669"/>
    <property type="project" value="UniProtKB-UniRule"/>
</dbReference>
<evidence type="ECO:0000256" key="10">
    <source>
        <dbReference type="ARBA" id="ARBA00022723"/>
    </source>
</evidence>
<dbReference type="RefSeq" id="WP_152150020.1">
    <property type="nucleotide sequence ID" value="NZ_WEIO01000002.1"/>
</dbReference>
<keyword evidence="13 14" id="KW-0464">Manganese</keyword>
<comment type="cofactor">
    <cofactor evidence="2">
        <name>Mg(2+)</name>
        <dbReference type="ChEBI" id="CHEBI:18420"/>
    </cofactor>
</comment>
<evidence type="ECO:0000256" key="5">
    <source>
        <dbReference type="ARBA" id="ARBA00007383"/>
    </source>
</evidence>
<evidence type="ECO:0000256" key="8">
    <source>
        <dbReference type="ARBA" id="ARBA00022490"/>
    </source>
</evidence>
<dbReference type="InterPro" id="IPR001352">
    <property type="entry name" value="RNase_HII/HIII"/>
</dbReference>
<evidence type="ECO:0000313" key="18">
    <source>
        <dbReference type="EMBL" id="KAB7708034.1"/>
    </source>
</evidence>
<feature type="domain" description="RNase H type-2" evidence="17">
    <location>
        <begin position="71"/>
        <end position="258"/>
    </location>
</feature>
<dbReference type="NCBIfam" id="NF000595">
    <property type="entry name" value="PRK00015.1-3"/>
    <property type="match status" value="1"/>
</dbReference>
<protein>
    <recommendedName>
        <fullName evidence="7 14">Ribonuclease HII</fullName>
        <shortName evidence="14">RNase HII</shortName>
        <ecNumber evidence="6 14">3.1.26.4</ecNumber>
    </recommendedName>
</protein>
<evidence type="ECO:0000256" key="2">
    <source>
        <dbReference type="ARBA" id="ARBA00001946"/>
    </source>
</evidence>
<dbReference type="GO" id="GO:0006298">
    <property type="term" value="P:mismatch repair"/>
    <property type="evidence" value="ECO:0007669"/>
    <property type="project" value="TreeGrafter"/>
</dbReference>
<evidence type="ECO:0000256" key="9">
    <source>
        <dbReference type="ARBA" id="ARBA00022722"/>
    </source>
</evidence>
<dbReference type="GO" id="GO:0004523">
    <property type="term" value="F:RNA-DNA hybrid ribonuclease activity"/>
    <property type="evidence" value="ECO:0007669"/>
    <property type="project" value="UniProtKB-UniRule"/>
</dbReference>
<evidence type="ECO:0000256" key="1">
    <source>
        <dbReference type="ARBA" id="ARBA00000077"/>
    </source>
</evidence>
<dbReference type="InterPro" id="IPR012337">
    <property type="entry name" value="RNaseH-like_sf"/>
</dbReference>
<dbReference type="GO" id="GO:0043137">
    <property type="term" value="P:DNA replication, removal of RNA primer"/>
    <property type="evidence" value="ECO:0007669"/>
    <property type="project" value="TreeGrafter"/>
</dbReference>
<dbReference type="EMBL" id="WEIO01000002">
    <property type="protein sequence ID" value="KAB7708034.1"/>
    <property type="molecule type" value="Genomic_DNA"/>
</dbReference>
<evidence type="ECO:0000256" key="12">
    <source>
        <dbReference type="ARBA" id="ARBA00022801"/>
    </source>
</evidence>
<keyword evidence="9 14" id="KW-0540">Nuclease</keyword>
<evidence type="ECO:0000256" key="16">
    <source>
        <dbReference type="RuleBase" id="RU003515"/>
    </source>
</evidence>
<proteinExistence type="inferred from homology"/>
<comment type="subcellular location">
    <subcellularLocation>
        <location evidence="4 14">Cytoplasm</location>
    </subcellularLocation>
</comment>
<dbReference type="AlphaFoldDB" id="A0A6I1FNK9"/>
<keyword evidence="19" id="KW-1185">Reference proteome</keyword>
<comment type="catalytic activity">
    <reaction evidence="1 14 15 16">
        <text>Endonucleolytic cleavage to 5'-phosphomonoester.</text>
        <dbReference type="EC" id="3.1.26.4"/>
    </reaction>
</comment>
<dbReference type="GO" id="GO:0003723">
    <property type="term" value="F:RNA binding"/>
    <property type="evidence" value="ECO:0007669"/>
    <property type="project" value="UniProtKB-UniRule"/>
</dbReference>
<comment type="cofactor">
    <cofactor evidence="14 15">
        <name>Mn(2+)</name>
        <dbReference type="ChEBI" id="CHEBI:29035"/>
    </cofactor>
    <cofactor evidence="14 15">
        <name>Mg(2+)</name>
        <dbReference type="ChEBI" id="CHEBI:18420"/>
    </cofactor>
    <text evidence="14 15">Manganese or magnesium. Binds 1 divalent metal ion per monomer in the absence of substrate. May bind a second metal ion after substrate binding.</text>
</comment>
<evidence type="ECO:0000313" key="19">
    <source>
        <dbReference type="Proteomes" id="UP000429595"/>
    </source>
</evidence>
<gene>
    <name evidence="14" type="primary">rnhB</name>
    <name evidence="18" type="ORF">F9802_04810</name>
</gene>
<dbReference type="PROSITE" id="PS51975">
    <property type="entry name" value="RNASE_H_2"/>
    <property type="match status" value="1"/>
</dbReference>
<evidence type="ECO:0000256" key="13">
    <source>
        <dbReference type="ARBA" id="ARBA00023211"/>
    </source>
</evidence>
<dbReference type="EC" id="3.1.26.4" evidence="6 14"/>
<dbReference type="InterPro" id="IPR036397">
    <property type="entry name" value="RNaseH_sf"/>
</dbReference>
<evidence type="ECO:0000256" key="15">
    <source>
        <dbReference type="PROSITE-ProRule" id="PRU01319"/>
    </source>
</evidence>
<dbReference type="Pfam" id="PF01351">
    <property type="entry name" value="RNase_HII"/>
    <property type="match status" value="1"/>
</dbReference>
<comment type="caution">
    <text evidence="18">The sequence shown here is derived from an EMBL/GenBank/DDBJ whole genome shotgun (WGS) entry which is preliminary data.</text>
</comment>
<dbReference type="Gene3D" id="3.30.420.10">
    <property type="entry name" value="Ribonuclease H-like superfamily/Ribonuclease H"/>
    <property type="match status" value="1"/>
</dbReference>
<evidence type="ECO:0000256" key="14">
    <source>
        <dbReference type="HAMAP-Rule" id="MF_00052"/>
    </source>
</evidence>
<dbReference type="Proteomes" id="UP000429595">
    <property type="component" value="Unassembled WGS sequence"/>
</dbReference>
<dbReference type="SUPFAM" id="SSF53098">
    <property type="entry name" value="Ribonuclease H-like"/>
    <property type="match status" value="1"/>
</dbReference>
<feature type="binding site" evidence="14 15">
    <location>
        <position position="168"/>
    </location>
    <ligand>
        <name>a divalent metal cation</name>
        <dbReference type="ChEBI" id="CHEBI:60240"/>
    </ligand>
</feature>
<keyword evidence="12 14" id="KW-0378">Hydrolase</keyword>
<keyword evidence="8 14" id="KW-0963">Cytoplasm</keyword>
<evidence type="ECO:0000256" key="6">
    <source>
        <dbReference type="ARBA" id="ARBA00012180"/>
    </source>
</evidence>
<dbReference type="PANTHER" id="PTHR10954">
    <property type="entry name" value="RIBONUCLEASE H2 SUBUNIT A"/>
    <property type="match status" value="1"/>
</dbReference>
<organism evidence="18 19">
    <name type="scientific">Bacillus aerolatus</name>
    <dbReference type="NCBI Taxonomy" id="2653354"/>
    <lineage>
        <taxon>Bacteria</taxon>
        <taxon>Bacillati</taxon>
        <taxon>Bacillota</taxon>
        <taxon>Bacilli</taxon>
        <taxon>Bacillales</taxon>
        <taxon>Bacillaceae</taxon>
        <taxon>Bacillus</taxon>
    </lineage>
</organism>
<name>A0A6I1FNK9_9BACI</name>
<evidence type="ECO:0000256" key="11">
    <source>
        <dbReference type="ARBA" id="ARBA00022759"/>
    </source>
</evidence>
<comment type="similarity">
    <text evidence="5 14 16">Belongs to the RNase HII family.</text>
</comment>
<dbReference type="GO" id="GO:0032299">
    <property type="term" value="C:ribonuclease H2 complex"/>
    <property type="evidence" value="ECO:0007669"/>
    <property type="project" value="TreeGrafter"/>
</dbReference>
<dbReference type="InterPro" id="IPR022898">
    <property type="entry name" value="RNase_HII"/>
</dbReference>
<feature type="binding site" evidence="14 15">
    <location>
        <position position="77"/>
    </location>
    <ligand>
        <name>a divalent metal cation</name>
        <dbReference type="ChEBI" id="CHEBI:60240"/>
    </ligand>
</feature>
<dbReference type="FunFam" id="3.30.420.10:FF:000006">
    <property type="entry name" value="Ribonuclease HII"/>
    <property type="match status" value="1"/>
</dbReference>